<feature type="transmembrane region" description="Helical" evidence="2">
    <location>
        <begin position="58"/>
        <end position="75"/>
    </location>
</feature>
<dbReference type="Proteomes" id="UP001597176">
    <property type="component" value="Unassembled WGS sequence"/>
</dbReference>
<name>A0ABW3WX49_9HYPH</name>
<evidence type="ECO:0000313" key="3">
    <source>
        <dbReference type="EMBL" id="MFD1301737.1"/>
    </source>
</evidence>
<sequence>MTKLDPTPTRGFGEPVRLPPRKSRPLLDLALPATAVGSGVMLGMAVPAMLDASSFWDYAKALALAFSATAVSYGVNKLAIERGAELGTTGYRGATIVSIGSILAVGSGLFAATYAGLTLKDTGELQLQQHGQALSLYVGARSGAASAAAKVIPAIRATEADLSAKAACELATSCISGHRNGGNGTVARVVQMQAVRASSISQQITVGETAREQIIRRLNDDIAAYQTILNNGDLAFRERRAKLQAVDARIRQAIGDLDAVVPLSLVAAYAGELQAGVSVVGRPEVEARLGALLSQQGKSLATVIEGIEEVRTVPPVFPPRPGVSDTFGYIPHLLPIAAIAAVVELIFPLVLWAYTFWSLAWSKHKEDPPDAAEQVLQLPKPPGPPVPHAPAQDDTVRRLPGRPRRPNGSNIADPEAYFRGPAAWRAPDDDRFGNTDPTLRAGSRP</sequence>
<reference evidence="4" key="1">
    <citation type="journal article" date="2019" name="Int. J. Syst. Evol. Microbiol.">
        <title>The Global Catalogue of Microorganisms (GCM) 10K type strain sequencing project: providing services to taxonomists for standard genome sequencing and annotation.</title>
        <authorList>
            <consortium name="The Broad Institute Genomics Platform"/>
            <consortium name="The Broad Institute Genome Sequencing Center for Infectious Disease"/>
            <person name="Wu L."/>
            <person name="Ma J."/>
        </authorList>
    </citation>
    <scope>NUCLEOTIDE SEQUENCE [LARGE SCALE GENOMIC DNA]</scope>
    <source>
        <strain evidence="4">CCUG 56108</strain>
    </source>
</reference>
<keyword evidence="2" id="KW-1133">Transmembrane helix</keyword>
<evidence type="ECO:0008006" key="5">
    <source>
        <dbReference type="Google" id="ProtNLM"/>
    </source>
</evidence>
<evidence type="ECO:0000256" key="2">
    <source>
        <dbReference type="SAM" id="Phobius"/>
    </source>
</evidence>
<feature type="transmembrane region" description="Helical" evidence="2">
    <location>
        <begin position="26"/>
        <end position="46"/>
    </location>
</feature>
<feature type="transmembrane region" description="Helical" evidence="2">
    <location>
        <begin position="333"/>
        <end position="357"/>
    </location>
</feature>
<gene>
    <name evidence="3" type="ORF">ACFQ4G_09085</name>
</gene>
<comment type="caution">
    <text evidence="3">The sequence shown here is derived from an EMBL/GenBank/DDBJ whole genome shotgun (WGS) entry which is preliminary data.</text>
</comment>
<protein>
    <recommendedName>
        <fullName evidence="5">DUF4407 domain-containing protein</fullName>
    </recommendedName>
</protein>
<keyword evidence="2" id="KW-0472">Membrane</keyword>
<keyword evidence="4" id="KW-1185">Reference proteome</keyword>
<feature type="region of interest" description="Disordered" evidence="1">
    <location>
        <begin position="370"/>
        <end position="445"/>
    </location>
</feature>
<accession>A0ABW3WX49</accession>
<keyword evidence="2" id="KW-0812">Transmembrane</keyword>
<dbReference type="RefSeq" id="WP_238208056.1">
    <property type="nucleotide sequence ID" value="NZ_JBHTND010000010.1"/>
</dbReference>
<feature type="transmembrane region" description="Helical" evidence="2">
    <location>
        <begin position="96"/>
        <end position="117"/>
    </location>
</feature>
<evidence type="ECO:0000313" key="4">
    <source>
        <dbReference type="Proteomes" id="UP001597176"/>
    </source>
</evidence>
<feature type="compositionally biased region" description="Pro residues" evidence="1">
    <location>
        <begin position="379"/>
        <end position="388"/>
    </location>
</feature>
<evidence type="ECO:0000256" key="1">
    <source>
        <dbReference type="SAM" id="MobiDB-lite"/>
    </source>
</evidence>
<dbReference type="EMBL" id="JBHTND010000010">
    <property type="protein sequence ID" value="MFD1301737.1"/>
    <property type="molecule type" value="Genomic_DNA"/>
</dbReference>
<proteinExistence type="predicted"/>
<organism evidence="3 4">
    <name type="scientific">Methylobacterium marchantiae</name>
    <dbReference type="NCBI Taxonomy" id="600331"/>
    <lineage>
        <taxon>Bacteria</taxon>
        <taxon>Pseudomonadati</taxon>
        <taxon>Pseudomonadota</taxon>
        <taxon>Alphaproteobacteria</taxon>
        <taxon>Hyphomicrobiales</taxon>
        <taxon>Methylobacteriaceae</taxon>
        <taxon>Methylobacterium</taxon>
    </lineage>
</organism>